<accession>A0A5P2G082</accession>
<dbReference type="OrthoDB" id="1121837at2"/>
<proteinExistence type="predicted"/>
<dbReference type="InterPro" id="IPR025563">
    <property type="entry name" value="DUF4286"/>
</dbReference>
<dbReference type="Proteomes" id="UP000292424">
    <property type="component" value="Chromosome"/>
</dbReference>
<organism evidence="1 2">
    <name type="scientific">Rhizosphaericola mali</name>
    <dbReference type="NCBI Taxonomy" id="2545455"/>
    <lineage>
        <taxon>Bacteria</taxon>
        <taxon>Pseudomonadati</taxon>
        <taxon>Bacteroidota</taxon>
        <taxon>Chitinophagia</taxon>
        <taxon>Chitinophagales</taxon>
        <taxon>Chitinophagaceae</taxon>
        <taxon>Rhizosphaericola</taxon>
    </lineage>
</organism>
<dbReference type="Pfam" id="PF14114">
    <property type="entry name" value="DUF4286"/>
    <property type="match status" value="1"/>
</dbReference>
<gene>
    <name evidence="1" type="ORF">E0W69_002225</name>
</gene>
<dbReference type="RefSeq" id="WP_131328406.1">
    <property type="nucleotide sequence ID" value="NZ_CP044016.1"/>
</dbReference>
<evidence type="ECO:0000313" key="1">
    <source>
        <dbReference type="EMBL" id="QES87529.1"/>
    </source>
</evidence>
<evidence type="ECO:0000313" key="2">
    <source>
        <dbReference type="Proteomes" id="UP000292424"/>
    </source>
</evidence>
<keyword evidence="2" id="KW-1185">Reference proteome</keyword>
<dbReference type="EMBL" id="CP044016">
    <property type="protein sequence ID" value="QES87529.1"/>
    <property type="molecule type" value="Genomic_DNA"/>
</dbReference>
<dbReference type="AlphaFoldDB" id="A0A5P2G082"/>
<reference evidence="1 2" key="1">
    <citation type="submission" date="2019-09" db="EMBL/GenBank/DDBJ databases">
        <title>Complete genome sequence of Arachidicoccus sp. B3-10 isolated from apple orchard soil.</title>
        <authorList>
            <person name="Kim H.S."/>
            <person name="Han K.-I."/>
            <person name="Suh M.K."/>
            <person name="Lee K.C."/>
            <person name="Eom M.K."/>
            <person name="Kim J.-S."/>
            <person name="Kang S.W."/>
            <person name="Sin Y."/>
            <person name="Lee J.-S."/>
        </authorList>
    </citation>
    <scope>NUCLEOTIDE SEQUENCE [LARGE SCALE GENOMIC DNA]</scope>
    <source>
        <strain evidence="1 2">B3-10</strain>
    </source>
</reference>
<protein>
    <submittedName>
        <fullName evidence="1">DUF4286 family protein</fullName>
    </submittedName>
</protein>
<name>A0A5P2G082_9BACT</name>
<sequence length="107" mass="12421">MENAVLFIHNETLKIDWQIHDSWKDWILEKRIPILKKIEGVTEVRLLKLVGLDETDGPTYALQLGFYAKSDYNRYIELERNNLNGIASALWGDLVLGFETTMENVLI</sequence>
<dbReference type="KEGG" id="arac:E0W69_002225"/>